<accession>J9DVS7</accession>
<evidence type="ECO:0000313" key="1">
    <source>
        <dbReference type="EMBL" id="EJW73778.1"/>
    </source>
</evidence>
<evidence type="ECO:0000313" key="2">
    <source>
        <dbReference type="Proteomes" id="UP000004810"/>
    </source>
</evidence>
<name>J9DVS7_WUCBA</name>
<feature type="non-terminal residue" evidence="1">
    <location>
        <position position="1"/>
    </location>
</feature>
<dbReference type="EMBL" id="ADBV01013426">
    <property type="protein sequence ID" value="EJW73778.1"/>
    <property type="molecule type" value="Genomic_DNA"/>
</dbReference>
<dbReference type="AlphaFoldDB" id="J9DVS7"/>
<sequence length="69" mass="7803">AVTSKTEIKEVEGEIISPIASVLRHYWPFKSLNLKKRSKTPCGMHKIQVLTSSIAVTINDGLRLVEKRR</sequence>
<comment type="caution">
    <text evidence="1">The sequence shown here is derived from an EMBL/GenBank/DDBJ whole genome shotgun (WGS) entry which is preliminary data.</text>
</comment>
<reference evidence="2" key="1">
    <citation type="submission" date="2012-08" db="EMBL/GenBank/DDBJ databases">
        <title>The Genome Sequence of Wuchereria bancrofti.</title>
        <authorList>
            <person name="Nutman T.B."/>
            <person name="Fink D.L."/>
            <person name="Russ C."/>
            <person name="Young S."/>
            <person name="Zeng Q."/>
            <person name="Koehrsen M."/>
            <person name="Alvarado L."/>
            <person name="Berlin A."/>
            <person name="Chapman S.B."/>
            <person name="Chen Z."/>
            <person name="Freedman E."/>
            <person name="Gellesch M."/>
            <person name="Goldberg J."/>
            <person name="Griggs A."/>
            <person name="Gujja S."/>
            <person name="Heilman E.R."/>
            <person name="Heiman D."/>
            <person name="Hepburn T."/>
            <person name="Howarth C."/>
            <person name="Jen D."/>
            <person name="Larson L."/>
            <person name="Lewis B."/>
            <person name="Mehta T."/>
            <person name="Park D."/>
            <person name="Pearson M."/>
            <person name="Roberts A."/>
            <person name="Saif S."/>
            <person name="Shea T."/>
            <person name="Shenoy N."/>
            <person name="Sisk P."/>
            <person name="Stolte C."/>
            <person name="Sykes S."/>
            <person name="Walk T."/>
            <person name="White J."/>
            <person name="Yandava C."/>
            <person name="Haas B."/>
            <person name="Henn M.R."/>
            <person name="Nusbaum C."/>
            <person name="Birren B."/>
        </authorList>
    </citation>
    <scope>NUCLEOTIDE SEQUENCE [LARGE SCALE GENOMIC DNA]</scope>
    <source>
        <strain evidence="2">NA</strain>
    </source>
</reference>
<gene>
    <name evidence="1" type="ORF">WUBG_15319</name>
</gene>
<organism evidence="1 2">
    <name type="scientific">Wuchereria bancrofti</name>
    <dbReference type="NCBI Taxonomy" id="6293"/>
    <lineage>
        <taxon>Eukaryota</taxon>
        <taxon>Metazoa</taxon>
        <taxon>Ecdysozoa</taxon>
        <taxon>Nematoda</taxon>
        <taxon>Chromadorea</taxon>
        <taxon>Rhabditida</taxon>
        <taxon>Spirurina</taxon>
        <taxon>Spiruromorpha</taxon>
        <taxon>Filarioidea</taxon>
        <taxon>Onchocercidae</taxon>
        <taxon>Wuchereria</taxon>
    </lineage>
</organism>
<protein>
    <submittedName>
        <fullName evidence="1">Uncharacterized protein</fullName>
    </submittedName>
</protein>
<dbReference type="Proteomes" id="UP000004810">
    <property type="component" value="Unassembled WGS sequence"/>
</dbReference>
<proteinExistence type="predicted"/>